<proteinExistence type="predicted"/>
<dbReference type="Proteomes" id="UP000019149">
    <property type="component" value="Unassembled WGS sequence"/>
</dbReference>
<dbReference type="CTD" id="36339421"/>
<dbReference type="AlphaFoldDB" id="W6UJV5"/>
<keyword evidence="1" id="KW-0732">Signal</keyword>
<sequence>MNLLNLLVALNFTTVIFDYLILNTINPNNRQETTEISCMEQYEFLRSLANESLMKKTKLKPSKRNFQPYQLDKFPKQKESLPELLELPSMCEQYLQKSLTQLNPRLKSERICITFIRSSRHSCEGVLISYYKCVSQCMQAKAVTSFPSFEITKEKKKLIAAFSTERQIILCAKSVLWGSVFCLKPKVPLEF</sequence>
<evidence type="ECO:0000256" key="1">
    <source>
        <dbReference type="SAM" id="SignalP"/>
    </source>
</evidence>
<feature type="signal peptide" evidence="1">
    <location>
        <begin position="1"/>
        <end position="18"/>
    </location>
</feature>
<dbReference type="GeneID" id="36339421"/>
<dbReference type="KEGG" id="egl:EGR_03706"/>
<reference evidence="2 3" key="1">
    <citation type="journal article" date="2013" name="Nat. Genet.">
        <title>The genome of the hydatid tapeworm Echinococcus granulosus.</title>
        <authorList>
            <person name="Zheng H."/>
            <person name="Zhang W."/>
            <person name="Zhang L."/>
            <person name="Zhang Z."/>
            <person name="Li J."/>
            <person name="Lu G."/>
            <person name="Zhu Y."/>
            <person name="Wang Y."/>
            <person name="Huang Y."/>
            <person name="Liu J."/>
            <person name="Kang H."/>
            <person name="Chen J."/>
            <person name="Wang L."/>
            <person name="Chen A."/>
            <person name="Yu S."/>
            <person name="Gao Z."/>
            <person name="Jin L."/>
            <person name="Gu W."/>
            <person name="Wang Z."/>
            <person name="Zhao L."/>
            <person name="Shi B."/>
            <person name="Wen H."/>
            <person name="Lin R."/>
            <person name="Jones M.K."/>
            <person name="Brejova B."/>
            <person name="Vinar T."/>
            <person name="Zhao G."/>
            <person name="McManus D.P."/>
            <person name="Chen Z."/>
            <person name="Zhou Y."/>
            <person name="Wang S."/>
        </authorList>
    </citation>
    <scope>NUCLEOTIDE SEQUENCE [LARGE SCALE GENOMIC DNA]</scope>
</reference>
<evidence type="ECO:0000313" key="3">
    <source>
        <dbReference type="Proteomes" id="UP000019149"/>
    </source>
</evidence>
<gene>
    <name evidence="2" type="ORF">EGR_03706</name>
</gene>
<organism evidence="2 3">
    <name type="scientific">Echinococcus granulosus</name>
    <name type="common">Hydatid tapeworm</name>
    <dbReference type="NCBI Taxonomy" id="6210"/>
    <lineage>
        <taxon>Eukaryota</taxon>
        <taxon>Metazoa</taxon>
        <taxon>Spiralia</taxon>
        <taxon>Lophotrochozoa</taxon>
        <taxon>Platyhelminthes</taxon>
        <taxon>Cestoda</taxon>
        <taxon>Eucestoda</taxon>
        <taxon>Cyclophyllidea</taxon>
        <taxon>Taeniidae</taxon>
        <taxon>Echinococcus</taxon>
        <taxon>Echinococcus granulosus group</taxon>
    </lineage>
</organism>
<accession>W6UJV5</accession>
<protein>
    <submittedName>
        <fullName evidence="2">Uncharacterized protein</fullName>
    </submittedName>
</protein>
<keyword evidence="3" id="KW-1185">Reference proteome</keyword>
<feature type="chain" id="PRO_5004885128" evidence="1">
    <location>
        <begin position="19"/>
        <end position="191"/>
    </location>
</feature>
<dbReference type="RefSeq" id="XP_024352612.1">
    <property type="nucleotide sequence ID" value="XM_024492955.1"/>
</dbReference>
<name>W6UJV5_ECHGR</name>
<comment type="caution">
    <text evidence="2">The sequence shown here is derived from an EMBL/GenBank/DDBJ whole genome shotgun (WGS) entry which is preliminary data.</text>
</comment>
<evidence type="ECO:0000313" key="2">
    <source>
        <dbReference type="EMBL" id="EUB61416.1"/>
    </source>
</evidence>
<dbReference type="EMBL" id="APAU02000020">
    <property type="protein sequence ID" value="EUB61416.1"/>
    <property type="molecule type" value="Genomic_DNA"/>
</dbReference>